<organism evidence="4">
    <name type="scientific">Panicum hallii</name>
    <dbReference type="NCBI Taxonomy" id="206008"/>
    <lineage>
        <taxon>Eukaryota</taxon>
        <taxon>Viridiplantae</taxon>
        <taxon>Streptophyta</taxon>
        <taxon>Embryophyta</taxon>
        <taxon>Tracheophyta</taxon>
        <taxon>Spermatophyta</taxon>
        <taxon>Magnoliopsida</taxon>
        <taxon>Liliopsida</taxon>
        <taxon>Poales</taxon>
        <taxon>Poaceae</taxon>
        <taxon>PACMAD clade</taxon>
        <taxon>Panicoideae</taxon>
        <taxon>Panicodae</taxon>
        <taxon>Paniceae</taxon>
        <taxon>Panicinae</taxon>
        <taxon>Panicum</taxon>
        <taxon>Panicum sect. Panicum</taxon>
    </lineage>
</organism>
<dbReference type="Pfam" id="PF03168">
    <property type="entry name" value="LEA_2"/>
    <property type="match status" value="2"/>
</dbReference>
<dbReference type="Gene3D" id="2.60.40.1820">
    <property type="match status" value="2"/>
</dbReference>
<sequence length="318" mass="35322">MSSSENPTVTERGSKDRRDDKHEDGDKKEGGGGFIEKVKDFIHDIGEKIEEAVGFGKPSADVSGIHIPHISLHRADLVVDVLIKNPNPVPIPLVDIDYLIDSDGRKLVSGIIPDAGTIHAHGEETVKIPVSLVFDDIKSTYKDIQPGSIIPYLVRVVLLVDVPIIGRIKIPLQKSGEIPVPYKPDVDVEKIKFHHFSFEETTATLHIKLENKNDFDLGLNMLEYEMWLGDDSIASAELTQTAKIEKQGITRMQIPFSFRPKDFGSAVWDMIRGRGTGYTIKGKIDVDTPFGNMKLPISKEGGTTRIKKDEDDDDDDDN</sequence>
<dbReference type="Gramene" id="PAN44078">
    <property type="protein sequence ID" value="PAN44078"/>
    <property type="gene ID" value="PAHAL_9G015100"/>
</dbReference>
<dbReference type="PANTHER" id="PTHR31459">
    <property type="match status" value="1"/>
</dbReference>
<feature type="compositionally biased region" description="Basic and acidic residues" evidence="2">
    <location>
        <begin position="12"/>
        <end position="32"/>
    </location>
</feature>
<feature type="domain" description="Water stress and hypersensitive response" evidence="3">
    <location>
        <begin position="60"/>
        <end position="177"/>
    </location>
</feature>
<dbReference type="FunFam" id="2.60.40.1820:FF:000002">
    <property type="entry name" value="Late embryogenesis abundant protein Lea14-A"/>
    <property type="match status" value="1"/>
</dbReference>
<gene>
    <name evidence="4" type="ORF">PAHAL_9G015100</name>
</gene>
<dbReference type="SUPFAM" id="SSF117070">
    <property type="entry name" value="LEA14-like"/>
    <property type="match status" value="2"/>
</dbReference>
<reference evidence="4" key="1">
    <citation type="submission" date="2018-04" db="EMBL/GenBank/DDBJ databases">
        <title>WGS assembly of Panicum hallii.</title>
        <authorList>
            <person name="Lovell J."/>
            <person name="Jenkins J."/>
            <person name="Lowry D."/>
            <person name="Mamidi S."/>
            <person name="Sreedasyam A."/>
            <person name="Weng X."/>
            <person name="Barry K."/>
            <person name="Bonette J."/>
            <person name="Campitelli B."/>
            <person name="Daum C."/>
            <person name="Gordon S."/>
            <person name="Gould B."/>
            <person name="Lipzen A."/>
            <person name="Macqueen A."/>
            <person name="Palacio-Mejia J."/>
            <person name="Plott C."/>
            <person name="Shakirov E."/>
            <person name="Shu S."/>
            <person name="Yoshinaga Y."/>
            <person name="Zane M."/>
            <person name="Rokhsar D."/>
            <person name="Grimwood J."/>
            <person name="Schmutz J."/>
            <person name="Juenger T."/>
        </authorList>
    </citation>
    <scope>NUCLEOTIDE SEQUENCE [LARGE SCALE GENOMIC DNA]</scope>
    <source>
        <strain evidence="4">FIL2</strain>
    </source>
</reference>
<evidence type="ECO:0000256" key="2">
    <source>
        <dbReference type="SAM" id="MobiDB-lite"/>
    </source>
</evidence>
<name>A0A2S3IGA7_9POAL</name>
<feature type="domain" description="Water stress and hypersensitive response" evidence="3">
    <location>
        <begin position="186"/>
        <end position="302"/>
    </location>
</feature>
<comment type="similarity">
    <text evidence="1">Belongs to the LEA type 2 family.</text>
</comment>
<dbReference type="FunFam" id="2.60.40.1820:FF:000003">
    <property type="entry name" value="Desiccation protectant protein Lea14 isogeny"/>
    <property type="match status" value="1"/>
</dbReference>
<feature type="region of interest" description="Disordered" evidence="2">
    <location>
        <begin position="1"/>
        <end position="32"/>
    </location>
</feature>
<dbReference type="AlphaFoldDB" id="A0A2S3IGA7"/>
<dbReference type="InterPro" id="IPR013990">
    <property type="entry name" value="WHy-dom"/>
</dbReference>
<evidence type="ECO:0000256" key="1">
    <source>
        <dbReference type="ARBA" id="ARBA00005960"/>
    </source>
</evidence>
<accession>A0A2S3IGA7</accession>
<dbReference type="PANTHER" id="PTHR31459:SF2">
    <property type="entry name" value="OS03G0843300 PROTEIN"/>
    <property type="match status" value="1"/>
</dbReference>
<dbReference type="EMBL" id="CM008054">
    <property type="protein sequence ID" value="PAN44078.1"/>
    <property type="molecule type" value="Genomic_DNA"/>
</dbReference>
<dbReference type="InterPro" id="IPR045043">
    <property type="entry name" value="Lea14-like"/>
</dbReference>
<protein>
    <recommendedName>
        <fullName evidence="3">Water stress and hypersensitive response domain-containing protein</fullName>
    </recommendedName>
</protein>
<dbReference type="GO" id="GO:0005829">
    <property type="term" value="C:cytosol"/>
    <property type="evidence" value="ECO:0007669"/>
    <property type="project" value="TreeGrafter"/>
</dbReference>
<feature type="compositionally biased region" description="Polar residues" evidence="2">
    <location>
        <begin position="1"/>
        <end position="11"/>
    </location>
</feature>
<dbReference type="InterPro" id="IPR004864">
    <property type="entry name" value="LEA_2"/>
</dbReference>
<feature type="region of interest" description="Disordered" evidence="2">
    <location>
        <begin position="297"/>
        <end position="318"/>
    </location>
</feature>
<dbReference type="EMBL" id="CM008054">
    <property type="protein sequence ID" value="PAN44079.1"/>
    <property type="molecule type" value="Genomic_DNA"/>
</dbReference>
<dbReference type="SMART" id="SM00769">
    <property type="entry name" value="WHy"/>
    <property type="match status" value="2"/>
</dbReference>
<dbReference type="Proteomes" id="UP000243499">
    <property type="component" value="Chromosome 9"/>
</dbReference>
<evidence type="ECO:0000313" key="4">
    <source>
        <dbReference type="EMBL" id="PAN44078.1"/>
    </source>
</evidence>
<dbReference type="Gramene" id="PAN44079">
    <property type="protein sequence ID" value="PAN44079"/>
    <property type="gene ID" value="PAHAL_9G015100"/>
</dbReference>
<evidence type="ECO:0000259" key="3">
    <source>
        <dbReference type="SMART" id="SM00769"/>
    </source>
</evidence>
<dbReference type="GO" id="GO:0009269">
    <property type="term" value="P:response to desiccation"/>
    <property type="evidence" value="ECO:0007669"/>
    <property type="project" value="InterPro"/>
</dbReference>
<proteinExistence type="inferred from homology"/>